<gene>
    <name evidence="1" type="ORF">NCTC10113_01530</name>
</gene>
<name>A0A448ZZF9_METSV</name>
<reference evidence="1" key="1">
    <citation type="submission" date="2019-01" db="EMBL/GenBank/DDBJ databases">
        <authorList>
            <consortium name="Pathogen Informatics"/>
        </authorList>
    </citation>
    <scope>NUCLEOTIDE SEQUENCE [LARGE SCALE GENOMIC DNA]</scope>
    <source>
        <strain evidence="1">NCTC10113</strain>
    </source>
</reference>
<proteinExistence type="predicted"/>
<dbReference type="InterPro" id="IPR029063">
    <property type="entry name" value="SAM-dependent_MTases_sf"/>
</dbReference>
<protein>
    <submittedName>
        <fullName evidence="1">Uncharacterized protein</fullName>
    </submittedName>
</protein>
<dbReference type="EMBL" id="LR214939">
    <property type="protein sequence ID" value="VEU56615.1"/>
    <property type="molecule type" value="Genomic_DNA"/>
</dbReference>
<geneLocation type="plasmid" evidence="1">
    <name>2</name>
</geneLocation>
<dbReference type="SUPFAM" id="SSF53335">
    <property type="entry name" value="S-adenosyl-L-methionine-dependent methyltransferases"/>
    <property type="match status" value="1"/>
</dbReference>
<dbReference type="AlphaFoldDB" id="A0A448ZZF9"/>
<accession>A0A448ZZF9</accession>
<dbReference type="RefSeq" id="WP_024543872.1">
    <property type="nucleotide sequence ID" value="NZ_LR214938.2"/>
</dbReference>
<evidence type="ECO:0000313" key="1">
    <source>
        <dbReference type="EMBL" id="VEU56615.1"/>
    </source>
</evidence>
<keyword evidence="1" id="KW-0614">Plasmid</keyword>
<dbReference type="Gene3D" id="3.40.50.150">
    <property type="entry name" value="Vaccinia Virus protein VP39"/>
    <property type="match status" value="1"/>
</dbReference>
<sequence length="260" mass="30647">MSARERERESNKQKLVIWALYDDAESSYKKAIQKYFDGHFEVHCFGINNITFPENEGYFYHLVDLSLSNFNLIKQISNFPKPDIILASPPCESWSGADCGGKMFRKIDENNHWIVMNSKYYDEYNKVCHPVKRRYFVQKERGRIIGESTVGGTIEIIRHFNPKIWVIENPKTSKTWEFQKNHWAFNGYMNDVYYSTYDNKFSLKPTIFKSNIKFKFEKTRVEGNNSHMAYGSYSKRSAIPLLLIKEMISQCIVYLGEKNE</sequence>
<organism evidence="1">
    <name type="scientific">Metamycoplasma salivarium</name>
    <name type="common">Mycoplasma salivarium</name>
    <dbReference type="NCBI Taxonomy" id="2124"/>
    <lineage>
        <taxon>Bacteria</taxon>
        <taxon>Bacillati</taxon>
        <taxon>Mycoplasmatota</taxon>
        <taxon>Mycoplasmoidales</taxon>
        <taxon>Metamycoplasmataceae</taxon>
        <taxon>Metamycoplasma</taxon>
    </lineage>
</organism>